<feature type="domain" description="ABC transporter" evidence="3">
    <location>
        <begin position="114"/>
        <end position="282"/>
    </location>
</feature>
<sequence>MLHVCKKSTFASNKAQPTAQVLQYYGVIATRSAALVGFSINYSNEVSGVVQQFVMNFSDMEMQLVSIERLCEYERLPKAAPHIASTLPSHVASAQGLELRNVCVRYRPHLPPALDNVNLSFSPGETVAIVGRKKTRSTYLLQNRGTGAGKSSLILAILQLAPYTGEIEIDETSLHELNEQACGRMVAVVPQQPVLFSGTLRWNLDPSEEFSDQRLWDAIKAVGLLRSCKSALGLNAKVQGSVGGSQPHPGVLALSQGQRQLLCAARALLRQPRVALLDEVTAALPQEAVAWMSQMDLELLGANMKPSNQCGMFNLVTC</sequence>
<evidence type="ECO:0000313" key="5">
    <source>
        <dbReference type="Proteomes" id="UP001642484"/>
    </source>
</evidence>
<keyword evidence="1" id="KW-0547">Nucleotide-binding</keyword>
<proteinExistence type="predicted"/>
<dbReference type="Pfam" id="PF00005">
    <property type="entry name" value="ABC_tran"/>
    <property type="match status" value="1"/>
</dbReference>
<dbReference type="Gene3D" id="3.40.50.300">
    <property type="entry name" value="P-loop containing nucleotide triphosphate hydrolases"/>
    <property type="match status" value="1"/>
</dbReference>
<dbReference type="PANTHER" id="PTHR24223">
    <property type="entry name" value="ATP-BINDING CASSETTE SUB-FAMILY C"/>
    <property type="match status" value="1"/>
</dbReference>
<organism evidence="4 5">
    <name type="scientific">Durusdinium trenchii</name>
    <dbReference type="NCBI Taxonomy" id="1381693"/>
    <lineage>
        <taxon>Eukaryota</taxon>
        <taxon>Sar</taxon>
        <taxon>Alveolata</taxon>
        <taxon>Dinophyceae</taxon>
        <taxon>Suessiales</taxon>
        <taxon>Symbiodiniaceae</taxon>
        <taxon>Durusdinium</taxon>
    </lineage>
</organism>
<dbReference type="SUPFAM" id="SSF52540">
    <property type="entry name" value="P-loop containing nucleoside triphosphate hydrolases"/>
    <property type="match status" value="1"/>
</dbReference>
<comment type="caution">
    <text evidence="4">The sequence shown here is derived from an EMBL/GenBank/DDBJ whole genome shotgun (WGS) entry which is preliminary data.</text>
</comment>
<evidence type="ECO:0000256" key="2">
    <source>
        <dbReference type="ARBA" id="ARBA00022840"/>
    </source>
</evidence>
<keyword evidence="5" id="KW-1185">Reference proteome</keyword>
<evidence type="ECO:0000259" key="3">
    <source>
        <dbReference type="Pfam" id="PF00005"/>
    </source>
</evidence>
<dbReference type="InterPro" id="IPR003439">
    <property type="entry name" value="ABC_transporter-like_ATP-bd"/>
</dbReference>
<keyword evidence="2" id="KW-0067">ATP-binding</keyword>
<name>A0ABP0N263_9DINO</name>
<evidence type="ECO:0000313" key="4">
    <source>
        <dbReference type="EMBL" id="CAK9056409.1"/>
    </source>
</evidence>
<accession>A0ABP0N263</accession>
<reference evidence="4 5" key="1">
    <citation type="submission" date="2024-02" db="EMBL/GenBank/DDBJ databases">
        <authorList>
            <person name="Chen Y."/>
            <person name="Shah S."/>
            <person name="Dougan E. K."/>
            <person name="Thang M."/>
            <person name="Chan C."/>
        </authorList>
    </citation>
    <scope>NUCLEOTIDE SEQUENCE [LARGE SCALE GENOMIC DNA]</scope>
</reference>
<dbReference type="InterPro" id="IPR027417">
    <property type="entry name" value="P-loop_NTPase"/>
</dbReference>
<dbReference type="Proteomes" id="UP001642484">
    <property type="component" value="Unassembled WGS sequence"/>
</dbReference>
<protein>
    <recommendedName>
        <fullName evidence="3">ABC transporter domain-containing protein</fullName>
    </recommendedName>
</protein>
<dbReference type="EMBL" id="CAXAMN010020668">
    <property type="protein sequence ID" value="CAK9056409.1"/>
    <property type="molecule type" value="Genomic_DNA"/>
</dbReference>
<evidence type="ECO:0000256" key="1">
    <source>
        <dbReference type="ARBA" id="ARBA00022741"/>
    </source>
</evidence>
<gene>
    <name evidence="4" type="ORF">CCMP2556_LOCUS27947</name>
</gene>
<dbReference type="InterPro" id="IPR050173">
    <property type="entry name" value="ABC_transporter_C-like"/>
</dbReference>